<organism evidence="1 2">
    <name type="scientific">Austropuccinia psidii MF-1</name>
    <dbReference type="NCBI Taxonomy" id="1389203"/>
    <lineage>
        <taxon>Eukaryota</taxon>
        <taxon>Fungi</taxon>
        <taxon>Dikarya</taxon>
        <taxon>Basidiomycota</taxon>
        <taxon>Pucciniomycotina</taxon>
        <taxon>Pucciniomycetes</taxon>
        <taxon>Pucciniales</taxon>
        <taxon>Sphaerophragmiaceae</taxon>
        <taxon>Austropuccinia</taxon>
    </lineage>
</organism>
<keyword evidence="2" id="KW-1185">Reference proteome</keyword>
<dbReference type="Proteomes" id="UP000765509">
    <property type="component" value="Unassembled WGS sequence"/>
</dbReference>
<dbReference type="OrthoDB" id="2503450at2759"/>
<gene>
    <name evidence="1" type="ORF">O181_054459</name>
</gene>
<evidence type="ECO:0000313" key="1">
    <source>
        <dbReference type="EMBL" id="MBW0514744.1"/>
    </source>
</evidence>
<proteinExistence type="predicted"/>
<sequence length="646" mass="72614">MFTAAFRRHFLQVFFLVFLLGDCIIHSVFLQSISSWNLSSTFSTEETSENYSTSTTNFNRDFISANLKQVSSKGTWCGRPAHSQSSPPGVNGAFFDPPTVERPLLNLKCSPRVKPYLEADSPSIGSIIVDAALTYYQLEGAIELPQSVEQLQIIVINTKTNKAFAGGIVGVNTLSNELPFSLNDLGNPNMDSLSVVCQAYANEEWLTETPFSLDYLPTPSPNELGSVVRVTANTGILLVIDQNERIKPLLPFGFAIDFKKILQPSQLSEWIKHVQDLNINTIQVIPTAQNITELSHIDSMLKMLSSAQLWIQYDFRNFYWNKTLVAAHIRLVKKYPNLLLYHTAMEPDGHYYEINGLSQTNIYIRKNDAYRPLSLTLNCEDYYFANYTQGMDVILTNPFVIGMSSNNGSSDRPPRSDSVYGSCLCDNCRGSFLDLIHRLRLFRKKRHFLGKTRAMQFWGVPQASSVDQKFERTPSGQEFLLMCTMYLIEGAVGLMTWNDDLNLSSDLQEAMQTMGSVLPTIASYLLEAQAFLPLPTTESYPNDTFIANIWVNKNLESFLLMTANLDPKEVSWNLTPPLPVDFPQEQLRTSYLYTSRGATNLEISQGENGVSFKGGLEGYGFGVWIVSFGKWMDSAIQLSKTNSKKD</sequence>
<evidence type="ECO:0000313" key="2">
    <source>
        <dbReference type="Proteomes" id="UP000765509"/>
    </source>
</evidence>
<reference evidence="1" key="1">
    <citation type="submission" date="2021-03" db="EMBL/GenBank/DDBJ databases">
        <title>Draft genome sequence of rust myrtle Austropuccinia psidii MF-1, a brazilian biotype.</title>
        <authorList>
            <person name="Quecine M.C."/>
            <person name="Pachon D.M.R."/>
            <person name="Bonatelli M.L."/>
            <person name="Correr F.H."/>
            <person name="Franceschini L.M."/>
            <person name="Leite T.F."/>
            <person name="Margarido G.R.A."/>
            <person name="Almeida C.A."/>
            <person name="Ferrarezi J.A."/>
            <person name="Labate C.A."/>
        </authorList>
    </citation>
    <scope>NUCLEOTIDE SEQUENCE</scope>
    <source>
        <strain evidence="1">MF-1</strain>
    </source>
</reference>
<dbReference type="AlphaFoldDB" id="A0A9Q3E4P4"/>
<accession>A0A9Q3E4P4</accession>
<name>A0A9Q3E4P4_9BASI</name>
<protein>
    <submittedName>
        <fullName evidence="1">Uncharacterized protein</fullName>
    </submittedName>
</protein>
<comment type="caution">
    <text evidence="1">The sequence shown here is derived from an EMBL/GenBank/DDBJ whole genome shotgun (WGS) entry which is preliminary data.</text>
</comment>
<dbReference type="EMBL" id="AVOT02024206">
    <property type="protein sequence ID" value="MBW0514744.1"/>
    <property type="molecule type" value="Genomic_DNA"/>
</dbReference>